<proteinExistence type="predicted"/>
<dbReference type="STRING" id="947166.A0A1D1W5M0"/>
<gene>
    <name evidence="6" type="primary">RvY_16296-1</name>
    <name evidence="6" type="synonym">RvY_16296.1</name>
    <name evidence="6" type="ORF">RvY_16296</name>
</gene>
<keyword evidence="2" id="KW-0479">Metal-binding</keyword>
<dbReference type="EMBL" id="BDGG01000013">
    <property type="protein sequence ID" value="GAV06279.1"/>
    <property type="molecule type" value="Genomic_DNA"/>
</dbReference>
<evidence type="ECO:0000256" key="3">
    <source>
        <dbReference type="ARBA" id="ARBA00022771"/>
    </source>
</evidence>
<dbReference type="Proteomes" id="UP000186922">
    <property type="component" value="Unassembled WGS sequence"/>
</dbReference>
<dbReference type="OrthoDB" id="1607513at2759"/>
<dbReference type="PANTHER" id="PTHR46481">
    <property type="entry name" value="ZINC FINGER BED DOMAIN-CONTAINING PROTEIN 4"/>
    <property type="match status" value="1"/>
</dbReference>
<protein>
    <recommendedName>
        <fullName evidence="8">hAT-like transposase RNase-H fold domain-containing protein</fullName>
    </recommendedName>
</protein>
<organism evidence="6 7">
    <name type="scientific">Ramazzottius varieornatus</name>
    <name type="common">Water bear</name>
    <name type="synonym">Tardigrade</name>
    <dbReference type="NCBI Taxonomy" id="947166"/>
    <lineage>
        <taxon>Eukaryota</taxon>
        <taxon>Metazoa</taxon>
        <taxon>Ecdysozoa</taxon>
        <taxon>Tardigrada</taxon>
        <taxon>Eutardigrada</taxon>
        <taxon>Parachela</taxon>
        <taxon>Hypsibioidea</taxon>
        <taxon>Ramazzottiidae</taxon>
        <taxon>Ramazzottius</taxon>
    </lineage>
</organism>
<comment type="subcellular location">
    <subcellularLocation>
        <location evidence="1">Nucleus</location>
    </subcellularLocation>
</comment>
<evidence type="ECO:0000256" key="5">
    <source>
        <dbReference type="ARBA" id="ARBA00023242"/>
    </source>
</evidence>
<evidence type="ECO:0000256" key="4">
    <source>
        <dbReference type="ARBA" id="ARBA00022833"/>
    </source>
</evidence>
<keyword evidence="4" id="KW-0862">Zinc</keyword>
<sequence length="149" mass="17910">MDWWQIEQPQIIRVRCAAHVINLVCQEGVKELQDTTTVVREYAKTLGHDKAFSHFQKIQKKQRPKREAIRVPLDVTTRWNSTYMMLNVALTFRSSLDEFSRTYRNMDEYQMNDFQWDEVEMFVSLLKPLYEATLELSRKKNPLCRRSFQ</sequence>
<evidence type="ECO:0000256" key="1">
    <source>
        <dbReference type="ARBA" id="ARBA00004123"/>
    </source>
</evidence>
<reference evidence="6 7" key="1">
    <citation type="journal article" date="2016" name="Nat. Commun.">
        <title>Extremotolerant tardigrade genome and improved radiotolerance of human cultured cells by tardigrade-unique protein.</title>
        <authorList>
            <person name="Hashimoto T."/>
            <person name="Horikawa D.D."/>
            <person name="Saito Y."/>
            <person name="Kuwahara H."/>
            <person name="Kozuka-Hata H."/>
            <person name="Shin-I T."/>
            <person name="Minakuchi Y."/>
            <person name="Ohishi K."/>
            <person name="Motoyama A."/>
            <person name="Aizu T."/>
            <person name="Enomoto A."/>
            <person name="Kondo K."/>
            <person name="Tanaka S."/>
            <person name="Hara Y."/>
            <person name="Koshikawa S."/>
            <person name="Sagara H."/>
            <person name="Miura T."/>
            <person name="Yokobori S."/>
            <person name="Miyagawa K."/>
            <person name="Suzuki Y."/>
            <person name="Kubo T."/>
            <person name="Oyama M."/>
            <person name="Kohara Y."/>
            <person name="Fujiyama A."/>
            <person name="Arakawa K."/>
            <person name="Katayama T."/>
            <person name="Toyoda A."/>
            <person name="Kunieda T."/>
        </authorList>
    </citation>
    <scope>NUCLEOTIDE SEQUENCE [LARGE SCALE GENOMIC DNA]</scope>
    <source>
        <strain evidence="6 7">YOKOZUNA-1</strain>
    </source>
</reference>
<keyword evidence="7" id="KW-1185">Reference proteome</keyword>
<accession>A0A1D1W5M0</accession>
<evidence type="ECO:0008006" key="8">
    <source>
        <dbReference type="Google" id="ProtNLM"/>
    </source>
</evidence>
<dbReference type="InterPro" id="IPR052035">
    <property type="entry name" value="ZnF_BED_domain_contain"/>
</dbReference>
<dbReference type="GO" id="GO:0008270">
    <property type="term" value="F:zinc ion binding"/>
    <property type="evidence" value="ECO:0007669"/>
    <property type="project" value="UniProtKB-KW"/>
</dbReference>
<dbReference type="GO" id="GO:0005634">
    <property type="term" value="C:nucleus"/>
    <property type="evidence" value="ECO:0007669"/>
    <property type="project" value="UniProtKB-SubCell"/>
</dbReference>
<dbReference type="SUPFAM" id="SSF53098">
    <property type="entry name" value="Ribonuclease H-like"/>
    <property type="match status" value="1"/>
</dbReference>
<dbReference type="InterPro" id="IPR012337">
    <property type="entry name" value="RNaseH-like_sf"/>
</dbReference>
<keyword evidence="3" id="KW-0863">Zinc-finger</keyword>
<evidence type="ECO:0000313" key="6">
    <source>
        <dbReference type="EMBL" id="GAV06279.1"/>
    </source>
</evidence>
<evidence type="ECO:0000313" key="7">
    <source>
        <dbReference type="Proteomes" id="UP000186922"/>
    </source>
</evidence>
<keyword evidence="5" id="KW-0539">Nucleus</keyword>
<comment type="caution">
    <text evidence="6">The sequence shown here is derived from an EMBL/GenBank/DDBJ whole genome shotgun (WGS) entry which is preliminary data.</text>
</comment>
<name>A0A1D1W5M0_RAMVA</name>
<evidence type="ECO:0000256" key="2">
    <source>
        <dbReference type="ARBA" id="ARBA00022723"/>
    </source>
</evidence>
<dbReference type="AlphaFoldDB" id="A0A1D1W5M0"/>
<dbReference type="PANTHER" id="PTHR46481:SF10">
    <property type="entry name" value="ZINC FINGER BED DOMAIN-CONTAINING PROTEIN 39"/>
    <property type="match status" value="1"/>
</dbReference>